<evidence type="ECO:0000256" key="5">
    <source>
        <dbReference type="PROSITE-ProRule" id="PRU00723"/>
    </source>
</evidence>
<name>A0A8S9ZK22_9BILA</name>
<dbReference type="InterPro" id="IPR036855">
    <property type="entry name" value="Znf_CCCH_sf"/>
</dbReference>
<proteinExistence type="predicted"/>
<dbReference type="OrthoDB" id="5870519at2759"/>
<dbReference type="GO" id="GO:0003729">
    <property type="term" value="F:mRNA binding"/>
    <property type="evidence" value="ECO:0007669"/>
    <property type="project" value="InterPro"/>
</dbReference>
<sequence>MSSNTFSFNSTNNFTFHADLVNNFPFNDYFEQNKFFGQISFDSNINDNNLHKNNDLLDKTLAMLNDASSKIQNAIFETRKIVPLMDVNFTSKNEAEENAKGGKESRKEQLFKTELCSNFKLFGYCKYGNGCWYAHNLSELKPVPAHLPATPKTPKANNNNVLLFCVFHSINALRGALVRTGRATSKNWEDGEGGIYYVNNENVAGQRTHQLSDGLVIFPRSSRSLYDAGAEGSSVLRSQRGILQQEQPLIIIDADDGQLMRYGR</sequence>
<dbReference type="InterPro" id="IPR000571">
    <property type="entry name" value="Znf_CCCH"/>
</dbReference>
<dbReference type="Proteomes" id="UP000605970">
    <property type="component" value="Unassembled WGS sequence"/>
</dbReference>
<accession>A0A8S9ZK22</accession>
<gene>
    <name evidence="7" type="ORF">Mgra_00006765</name>
</gene>
<feature type="domain" description="C3H1-type" evidence="6">
    <location>
        <begin position="110"/>
        <end position="138"/>
    </location>
</feature>
<dbReference type="SMART" id="SM00356">
    <property type="entry name" value="ZnF_C3H1"/>
    <property type="match status" value="1"/>
</dbReference>
<evidence type="ECO:0000256" key="2">
    <source>
        <dbReference type="ARBA" id="ARBA00022737"/>
    </source>
</evidence>
<comment type="caution">
    <text evidence="7">The sequence shown here is derived from an EMBL/GenBank/DDBJ whole genome shotgun (WGS) entry which is preliminary data.</text>
</comment>
<keyword evidence="2" id="KW-0677">Repeat</keyword>
<protein>
    <submittedName>
        <fullName evidence="7">C3H1-type domain-containing protein</fullName>
    </submittedName>
</protein>
<keyword evidence="1 5" id="KW-0479">Metal-binding</keyword>
<dbReference type="AlphaFoldDB" id="A0A8S9ZK22"/>
<reference evidence="7" key="1">
    <citation type="journal article" date="2020" name="Ecol. Evol.">
        <title>Genome structure and content of the rice root-knot nematode (Meloidogyne graminicola).</title>
        <authorList>
            <person name="Phan N.T."/>
            <person name="Danchin E.G.J."/>
            <person name="Klopp C."/>
            <person name="Perfus-Barbeoch L."/>
            <person name="Kozlowski D.K."/>
            <person name="Koutsovoulos G.D."/>
            <person name="Lopez-Roques C."/>
            <person name="Bouchez O."/>
            <person name="Zahm M."/>
            <person name="Besnard G."/>
            <person name="Bellafiore S."/>
        </authorList>
    </citation>
    <scope>NUCLEOTIDE SEQUENCE</scope>
    <source>
        <strain evidence="7">VN-18</strain>
    </source>
</reference>
<dbReference type="EMBL" id="JABEBT010000069">
    <property type="protein sequence ID" value="KAF7633795.1"/>
    <property type="molecule type" value="Genomic_DNA"/>
</dbReference>
<keyword evidence="3 5" id="KW-0863">Zinc-finger</keyword>
<dbReference type="PANTHER" id="PTHR12547:SF18">
    <property type="entry name" value="PROTEIN TIS11"/>
    <property type="match status" value="1"/>
</dbReference>
<evidence type="ECO:0000259" key="6">
    <source>
        <dbReference type="PROSITE" id="PS50103"/>
    </source>
</evidence>
<evidence type="ECO:0000256" key="3">
    <source>
        <dbReference type="ARBA" id="ARBA00022771"/>
    </source>
</evidence>
<keyword evidence="4 5" id="KW-0862">Zinc</keyword>
<keyword evidence="8" id="KW-1185">Reference proteome</keyword>
<organism evidence="7 8">
    <name type="scientific">Meloidogyne graminicola</name>
    <dbReference type="NCBI Taxonomy" id="189291"/>
    <lineage>
        <taxon>Eukaryota</taxon>
        <taxon>Metazoa</taxon>
        <taxon>Ecdysozoa</taxon>
        <taxon>Nematoda</taxon>
        <taxon>Chromadorea</taxon>
        <taxon>Rhabditida</taxon>
        <taxon>Tylenchina</taxon>
        <taxon>Tylenchomorpha</taxon>
        <taxon>Tylenchoidea</taxon>
        <taxon>Meloidogynidae</taxon>
        <taxon>Meloidogyninae</taxon>
        <taxon>Meloidogyne</taxon>
    </lineage>
</organism>
<dbReference type="PROSITE" id="PS50103">
    <property type="entry name" value="ZF_C3H1"/>
    <property type="match status" value="1"/>
</dbReference>
<dbReference type="InterPro" id="IPR045877">
    <property type="entry name" value="ZFP36-like"/>
</dbReference>
<dbReference type="SUPFAM" id="SSF90229">
    <property type="entry name" value="CCCH zinc finger"/>
    <property type="match status" value="1"/>
</dbReference>
<evidence type="ECO:0000256" key="1">
    <source>
        <dbReference type="ARBA" id="ARBA00022723"/>
    </source>
</evidence>
<evidence type="ECO:0000313" key="8">
    <source>
        <dbReference type="Proteomes" id="UP000605970"/>
    </source>
</evidence>
<evidence type="ECO:0000313" key="7">
    <source>
        <dbReference type="EMBL" id="KAF7633795.1"/>
    </source>
</evidence>
<feature type="zinc finger region" description="C3H1-type" evidence="5">
    <location>
        <begin position="110"/>
        <end position="138"/>
    </location>
</feature>
<dbReference type="PANTHER" id="PTHR12547">
    <property type="entry name" value="CCCH ZINC FINGER/TIS11-RELATED"/>
    <property type="match status" value="1"/>
</dbReference>
<dbReference type="Gene3D" id="4.10.1000.10">
    <property type="entry name" value="Zinc finger, CCCH-type"/>
    <property type="match status" value="1"/>
</dbReference>
<dbReference type="GO" id="GO:0043186">
    <property type="term" value="C:P granule"/>
    <property type="evidence" value="ECO:0007669"/>
    <property type="project" value="UniProtKB-ARBA"/>
</dbReference>
<evidence type="ECO:0000256" key="4">
    <source>
        <dbReference type="ARBA" id="ARBA00022833"/>
    </source>
</evidence>
<dbReference type="Pfam" id="PF00642">
    <property type="entry name" value="zf-CCCH"/>
    <property type="match status" value="1"/>
</dbReference>
<dbReference type="GO" id="GO:0008270">
    <property type="term" value="F:zinc ion binding"/>
    <property type="evidence" value="ECO:0007669"/>
    <property type="project" value="UniProtKB-KW"/>
</dbReference>